<dbReference type="InterPro" id="IPR027417">
    <property type="entry name" value="P-loop_NTPase"/>
</dbReference>
<dbReference type="EMBL" id="CP058952">
    <property type="protein sequence ID" value="QLI83218.1"/>
    <property type="molecule type" value="Genomic_DNA"/>
</dbReference>
<feature type="binding site" evidence="2">
    <location>
        <begin position="11"/>
        <end position="18"/>
    </location>
    <ligand>
        <name>ATP</name>
        <dbReference type="ChEBI" id="CHEBI:30616"/>
    </ligand>
</feature>
<evidence type="ECO:0000313" key="4">
    <source>
        <dbReference type="Proteomes" id="UP000510822"/>
    </source>
</evidence>
<protein>
    <submittedName>
        <fullName evidence="3">AAA family ATPase</fullName>
    </submittedName>
</protein>
<dbReference type="AlphaFoldDB" id="A0A7D5VCL4"/>
<dbReference type="PIRSF" id="PIRSF007531">
    <property type="entry name" value="CPT"/>
    <property type="match status" value="1"/>
</dbReference>
<dbReference type="Pfam" id="PF07931">
    <property type="entry name" value="CPT"/>
    <property type="match status" value="1"/>
</dbReference>
<evidence type="ECO:0000256" key="1">
    <source>
        <dbReference type="PIRSR" id="PIRSR007531-1"/>
    </source>
</evidence>
<reference evidence="3 4" key="1">
    <citation type="journal article" date="2016" name="Int. J. Syst. Evol. Microbiol.">
        <title>Chitinibacter fontanus sp. nov., isolated from a spring.</title>
        <authorList>
            <person name="Sheu S.Y."/>
            <person name="Li Y.S."/>
            <person name="Young C.C."/>
            <person name="Chen W.M."/>
        </authorList>
    </citation>
    <scope>NUCLEOTIDE SEQUENCE [LARGE SCALE GENOMIC DNA]</scope>
    <source>
        <strain evidence="3 4">STM-7</strain>
    </source>
</reference>
<dbReference type="KEGG" id="cfon:HZU75_07855"/>
<dbReference type="InterPro" id="IPR012853">
    <property type="entry name" value="CPT"/>
</dbReference>
<dbReference type="SUPFAM" id="SSF52540">
    <property type="entry name" value="P-loop containing nucleoside triphosphate hydrolases"/>
    <property type="match status" value="1"/>
</dbReference>
<dbReference type="Gene3D" id="3.40.50.300">
    <property type="entry name" value="P-loop containing nucleotide triphosphate hydrolases"/>
    <property type="match status" value="1"/>
</dbReference>
<evidence type="ECO:0000256" key="2">
    <source>
        <dbReference type="PIRSR" id="PIRSR007531-2"/>
    </source>
</evidence>
<sequence>MNYPQIIILNGCRGAGKTSLARALQELLPQQYLNFSLDSFLQTLPASDLTSLQTAQPVQRQGHDLAQLVRAYHYALPGLLQAGCCVILDHAWCERIQKRELLTELAGYRCLLIGVHCDLAVLVEREAVRKDCPIGMAAWEYERVHQDMSYDLEINTMGISPEDNANNIYKYIQDGCILNAAIDSLENLIMLG</sequence>
<evidence type="ECO:0000313" key="3">
    <source>
        <dbReference type="EMBL" id="QLI83218.1"/>
    </source>
</evidence>
<accession>A0A7D5VCL4</accession>
<gene>
    <name evidence="3" type="ORF">HZU75_07855</name>
</gene>
<dbReference type="GO" id="GO:0005524">
    <property type="term" value="F:ATP binding"/>
    <property type="evidence" value="ECO:0007669"/>
    <property type="project" value="InterPro"/>
</dbReference>
<organism evidence="3 4">
    <name type="scientific">Chitinibacter fontanus</name>
    <dbReference type="NCBI Taxonomy" id="1737446"/>
    <lineage>
        <taxon>Bacteria</taxon>
        <taxon>Pseudomonadati</taxon>
        <taxon>Pseudomonadota</taxon>
        <taxon>Betaproteobacteria</taxon>
        <taxon>Neisseriales</taxon>
        <taxon>Chitinibacteraceae</taxon>
        <taxon>Chitinibacter</taxon>
    </lineage>
</organism>
<name>A0A7D5VCL4_9NEIS</name>
<dbReference type="GO" id="GO:0016740">
    <property type="term" value="F:transferase activity"/>
    <property type="evidence" value="ECO:0007669"/>
    <property type="project" value="InterPro"/>
</dbReference>
<keyword evidence="4" id="KW-1185">Reference proteome</keyword>
<dbReference type="Proteomes" id="UP000510822">
    <property type="component" value="Chromosome"/>
</dbReference>
<proteinExistence type="predicted"/>
<feature type="active site" evidence="1">
    <location>
        <position position="38"/>
    </location>
</feature>